<protein>
    <recommendedName>
        <fullName evidence="7">Inhibitor I9 domain-containing protein</fullName>
    </recommendedName>
</protein>
<keyword evidence="6" id="KW-0720">Serine protease</keyword>
<sequence length="147" mass="16546">NFYIVFLGAYPVSREEAVESHINILSSVKLSHVEAKESIVYSYTKSFNAFAAKLSKDEANKLSAMNEVLSVLPNQYRKLHTTRSWDFIGLPLTVKRKLKQESDTIVALMDTGITPEFRSFNDDGFGPPPSKWKGTCDKFVNFSGCNK</sequence>
<dbReference type="GO" id="GO:0005576">
    <property type="term" value="C:extracellular region"/>
    <property type="evidence" value="ECO:0007669"/>
    <property type="project" value="UniProtKB-SubCell"/>
</dbReference>
<feature type="non-terminal residue" evidence="8">
    <location>
        <position position="1"/>
    </location>
</feature>
<evidence type="ECO:0000256" key="1">
    <source>
        <dbReference type="ARBA" id="ARBA00004613"/>
    </source>
</evidence>
<evidence type="ECO:0000259" key="7">
    <source>
        <dbReference type="Pfam" id="PF05922"/>
    </source>
</evidence>
<dbReference type="InterPro" id="IPR045051">
    <property type="entry name" value="SBT"/>
</dbReference>
<dbReference type="Gene3D" id="3.30.70.80">
    <property type="entry name" value="Peptidase S8 propeptide/proteinase inhibitor I9"/>
    <property type="match status" value="1"/>
</dbReference>
<dbReference type="Gene3D" id="3.40.50.200">
    <property type="entry name" value="Peptidase S8/S53 domain"/>
    <property type="match status" value="1"/>
</dbReference>
<keyword evidence="4" id="KW-0732">Signal</keyword>
<dbReference type="SUPFAM" id="SSF52743">
    <property type="entry name" value="Subtilisin-like"/>
    <property type="match status" value="1"/>
</dbReference>
<dbReference type="InterPro" id="IPR037045">
    <property type="entry name" value="S8pro/Inhibitor_I9_sf"/>
</dbReference>
<dbReference type="InterPro" id="IPR036852">
    <property type="entry name" value="Peptidase_S8/S53_dom_sf"/>
</dbReference>
<dbReference type="GO" id="GO:0004252">
    <property type="term" value="F:serine-type endopeptidase activity"/>
    <property type="evidence" value="ECO:0007669"/>
    <property type="project" value="InterPro"/>
</dbReference>
<dbReference type="AlphaFoldDB" id="A0A2Z6PEK9"/>
<dbReference type="InterPro" id="IPR010259">
    <property type="entry name" value="S8pro/Inhibitor_I9"/>
</dbReference>
<comment type="subcellular location">
    <subcellularLocation>
        <location evidence="1">Secreted</location>
    </subcellularLocation>
</comment>
<organism evidence="8 9">
    <name type="scientific">Trifolium subterraneum</name>
    <name type="common">Subterranean clover</name>
    <dbReference type="NCBI Taxonomy" id="3900"/>
    <lineage>
        <taxon>Eukaryota</taxon>
        <taxon>Viridiplantae</taxon>
        <taxon>Streptophyta</taxon>
        <taxon>Embryophyta</taxon>
        <taxon>Tracheophyta</taxon>
        <taxon>Spermatophyta</taxon>
        <taxon>Magnoliopsida</taxon>
        <taxon>eudicotyledons</taxon>
        <taxon>Gunneridae</taxon>
        <taxon>Pentapetalae</taxon>
        <taxon>rosids</taxon>
        <taxon>fabids</taxon>
        <taxon>Fabales</taxon>
        <taxon>Fabaceae</taxon>
        <taxon>Papilionoideae</taxon>
        <taxon>50 kb inversion clade</taxon>
        <taxon>NPAAA clade</taxon>
        <taxon>Hologalegina</taxon>
        <taxon>IRL clade</taxon>
        <taxon>Trifolieae</taxon>
        <taxon>Trifolium</taxon>
    </lineage>
</organism>
<evidence type="ECO:0000256" key="5">
    <source>
        <dbReference type="ARBA" id="ARBA00022801"/>
    </source>
</evidence>
<dbReference type="Proteomes" id="UP000242715">
    <property type="component" value="Unassembled WGS sequence"/>
</dbReference>
<evidence type="ECO:0000313" key="9">
    <source>
        <dbReference type="Proteomes" id="UP000242715"/>
    </source>
</evidence>
<accession>A0A2Z6PEK9</accession>
<name>A0A2Z6PEK9_TRISU</name>
<dbReference type="GO" id="GO:0006508">
    <property type="term" value="P:proteolysis"/>
    <property type="evidence" value="ECO:0007669"/>
    <property type="project" value="UniProtKB-KW"/>
</dbReference>
<keyword evidence="5" id="KW-0378">Hydrolase</keyword>
<keyword evidence="3" id="KW-0645">Protease</keyword>
<feature type="domain" description="Inhibitor I9" evidence="7">
    <location>
        <begin position="3"/>
        <end position="80"/>
    </location>
</feature>
<dbReference type="Pfam" id="PF05922">
    <property type="entry name" value="Inhibitor_I9"/>
    <property type="match status" value="1"/>
</dbReference>
<reference evidence="9" key="1">
    <citation type="journal article" date="2017" name="Front. Plant Sci.">
        <title>Climate Clever Clovers: New Paradigm to Reduce the Environmental Footprint of Ruminants by Breeding Low Methanogenic Forages Utilizing Haplotype Variation.</title>
        <authorList>
            <person name="Kaur P."/>
            <person name="Appels R."/>
            <person name="Bayer P.E."/>
            <person name="Keeble-Gagnere G."/>
            <person name="Wang J."/>
            <person name="Hirakawa H."/>
            <person name="Shirasawa K."/>
            <person name="Vercoe P."/>
            <person name="Stefanova K."/>
            <person name="Durmic Z."/>
            <person name="Nichols P."/>
            <person name="Revell C."/>
            <person name="Isobe S.N."/>
            <person name="Edwards D."/>
            <person name="Erskine W."/>
        </authorList>
    </citation>
    <scope>NUCLEOTIDE SEQUENCE [LARGE SCALE GENOMIC DNA]</scope>
    <source>
        <strain evidence="9">cv. Daliak</strain>
    </source>
</reference>
<evidence type="ECO:0000256" key="2">
    <source>
        <dbReference type="ARBA" id="ARBA00011073"/>
    </source>
</evidence>
<dbReference type="PANTHER" id="PTHR10795">
    <property type="entry name" value="PROPROTEIN CONVERTASE SUBTILISIN/KEXIN"/>
    <property type="match status" value="1"/>
</dbReference>
<evidence type="ECO:0000313" key="8">
    <source>
        <dbReference type="EMBL" id="GAU43369.1"/>
    </source>
</evidence>
<dbReference type="FunFam" id="3.30.70.80:FF:000002">
    <property type="entry name" value="Subtilisin-like protease SBT5.3"/>
    <property type="match status" value="1"/>
</dbReference>
<proteinExistence type="inferred from homology"/>
<dbReference type="EMBL" id="DF973968">
    <property type="protein sequence ID" value="GAU43369.1"/>
    <property type="molecule type" value="Genomic_DNA"/>
</dbReference>
<gene>
    <name evidence="8" type="ORF">TSUD_82150</name>
</gene>
<dbReference type="OrthoDB" id="2014869at2759"/>
<evidence type="ECO:0000256" key="3">
    <source>
        <dbReference type="ARBA" id="ARBA00022670"/>
    </source>
</evidence>
<keyword evidence="9" id="KW-1185">Reference proteome</keyword>
<evidence type="ECO:0000256" key="6">
    <source>
        <dbReference type="ARBA" id="ARBA00022825"/>
    </source>
</evidence>
<comment type="similarity">
    <text evidence="2">Belongs to the peptidase S8 family.</text>
</comment>
<evidence type="ECO:0000256" key="4">
    <source>
        <dbReference type="ARBA" id="ARBA00022729"/>
    </source>
</evidence>